<evidence type="ECO:0000313" key="1">
    <source>
        <dbReference type="EMBL" id="OGD89430.1"/>
    </source>
</evidence>
<proteinExistence type="predicted"/>
<dbReference type="AlphaFoldDB" id="A0A1F5GC48"/>
<organism evidence="1 2">
    <name type="scientific">Candidatus Curtissbacteria bacterium RIFCSPHIGHO2_02_FULL_40_16b</name>
    <dbReference type="NCBI Taxonomy" id="1797714"/>
    <lineage>
        <taxon>Bacteria</taxon>
        <taxon>Candidatus Curtissiibacteriota</taxon>
    </lineage>
</organism>
<dbReference type="InterPro" id="IPR022148">
    <property type="entry name" value="CopG_antitoxin"/>
</dbReference>
<evidence type="ECO:0008006" key="3">
    <source>
        <dbReference type="Google" id="ProtNLM"/>
    </source>
</evidence>
<dbReference type="EMBL" id="MFBD01000003">
    <property type="protein sequence ID" value="OGD89430.1"/>
    <property type="molecule type" value="Genomic_DNA"/>
</dbReference>
<evidence type="ECO:0000313" key="2">
    <source>
        <dbReference type="Proteomes" id="UP000177369"/>
    </source>
</evidence>
<gene>
    <name evidence="1" type="ORF">A3D04_04505</name>
</gene>
<dbReference type="STRING" id="1797714.A3D04_04505"/>
<dbReference type="Proteomes" id="UP000177369">
    <property type="component" value="Unassembled WGS sequence"/>
</dbReference>
<protein>
    <recommendedName>
        <fullName evidence="3">Antitoxin</fullName>
    </recommendedName>
</protein>
<dbReference type="Pfam" id="PF12441">
    <property type="entry name" value="CopG_antitoxin"/>
    <property type="match status" value="1"/>
</dbReference>
<comment type="caution">
    <text evidence="1">The sequence shown here is derived from an EMBL/GenBank/DDBJ whole genome shotgun (WGS) entry which is preliminary data.</text>
</comment>
<accession>A0A1F5GC48</accession>
<sequence>MKYFELDQEEQELLAEIERGEWRSVKNLARRKRELMQIAKNTLNKNRNINIRLSERDLQKLKAKAAREGIPYQTLAASVIHRATAE</sequence>
<reference evidence="1 2" key="1">
    <citation type="journal article" date="2016" name="Nat. Commun.">
        <title>Thousands of microbial genomes shed light on interconnected biogeochemical processes in an aquifer system.</title>
        <authorList>
            <person name="Anantharaman K."/>
            <person name="Brown C.T."/>
            <person name="Hug L.A."/>
            <person name="Sharon I."/>
            <person name="Castelle C.J."/>
            <person name="Probst A.J."/>
            <person name="Thomas B.C."/>
            <person name="Singh A."/>
            <person name="Wilkins M.J."/>
            <person name="Karaoz U."/>
            <person name="Brodie E.L."/>
            <person name="Williams K.H."/>
            <person name="Hubbard S.S."/>
            <person name="Banfield J.F."/>
        </authorList>
    </citation>
    <scope>NUCLEOTIDE SEQUENCE [LARGE SCALE GENOMIC DNA]</scope>
</reference>
<name>A0A1F5GC48_9BACT</name>